<dbReference type="NCBIfam" id="TIGR01490">
    <property type="entry name" value="HAD-SF-IB-hyp1"/>
    <property type="match status" value="1"/>
</dbReference>
<dbReference type="PANTHER" id="PTHR43344:SF13">
    <property type="entry name" value="PHOSPHATASE RV3661-RELATED"/>
    <property type="match status" value="1"/>
</dbReference>
<dbReference type="Gene3D" id="1.20.1440.100">
    <property type="entry name" value="SG protein - dephosphorylation function"/>
    <property type="match status" value="1"/>
</dbReference>
<keyword evidence="7" id="KW-1185">Reference proteome</keyword>
<name>A0A3G9IFG7_9ACTN</name>
<dbReference type="CDD" id="cd02612">
    <property type="entry name" value="HAD_PGPPase"/>
    <property type="match status" value="1"/>
</dbReference>
<accession>A0A3G9IFG7</accession>
<dbReference type="AlphaFoldDB" id="A0A3G9IFG7"/>
<dbReference type="RefSeq" id="WP_231998675.1">
    <property type="nucleotide sequence ID" value="NZ_AP019307.1"/>
</dbReference>
<evidence type="ECO:0000256" key="3">
    <source>
        <dbReference type="ARBA" id="ARBA00022801"/>
    </source>
</evidence>
<keyword evidence="2" id="KW-0479">Metal-binding</keyword>
<comment type="similarity">
    <text evidence="1">Belongs to the HAD-like hydrolase superfamily. SerB family.</text>
</comment>
<evidence type="ECO:0000256" key="5">
    <source>
        <dbReference type="SAM" id="Phobius"/>
    </source>
</evidence>
<protein>
    <submittedName>
        <fullName evidence="6">Morphological differentiation-associated protein</fullName>
    </submittedName>
</protein>
<keyword evidence="4" id="KW-0460">Magnesium</keyword>
<organism evidence="6 7">
    <name type="scientific">Nocardioides baekrokdamisoli</name>
    <dbReference type="NCBI Taxonomy" id="1804624"/>
    <lineage>
        <taxon>Bacteria</taxon>
        <taxon>Bacillati</taxon>
        <taxon>Actinomycetota</taxon>
        <taxon>Actinomycetes</taxon>
        <taxon>Propionibacteriales</taxon>
        <taxon>Nocardioidaceae</taxon>
        <taxon>Nocardioides</taxon>
    </lineage>
</organism>
<dbReference type="Proteomes" id="UP000271573">
    <property type="component" value="Chromosome"/>
</dbReference>
<gene>
    <name evidence="6" type="ORF">Back2_19840</name>
</gene>
<evidence type="ECO:0000256" key="4">
    <source>
        <dbReference type="ARBA" id="ARBA00022842"/>
    </source>
</evidence>
<dbReference type="InterPro" id="IPR023214">
    <property type="entry name" value="HAD_sf"/>
</dbReference>
<sequence>MTRAAAFFDLDKTVIAKSSALAFTKQFQAGGLLSRTTLIRTAYSQFVYVMAGADHEQMQKMRQFMSLLVTGWDVETVRTIVADTLHHTVDPLVYAEALALIREHQEAGREVVIVSASGSEVVGPIGELLGVDHVIASRLEEKDGKYTGEIEFWAYGSTKADAMRELAASRGYDLGASYAYSDSGTDEPMLAAVGHPYAVNPDKDLRRIALERDWPTLVFTRPVRLRDHLPSNRALAGLAIGAGAATVALWWTGRRNRDRA</sequence>
<dbReference type="InterPro" id="IPR006385">
    <property type="entry name" value="HAD_hydro_SerB1"/>
</dbReference>
<dbReference type="GO" id="GO:0016787">
    <property type="term" value="F:hydrolase activity"/>
    <property type="evidence" value="ECO:0007669"/>
    <property type="project" value="UniProtKB-KW"/>
</dbReference>
<evidence type="ECO:0000313" key="6">
    <source>
        <dbReference type="EMBL" id="BBH17697.1"/>
    </source>
</evidence>
<dbReference type="InterPro" id="IPR036412">
    <property type="entry name" value="HAD-like_sf"/>
</dbReference>
<dbReference type="SUPFAM" id="SSF56784">
    <property type="entry name" value="HAD-like"/>
    <property type="match status" value="1"/>
</dbReference>
<dbReference type="PANTHER" id="PTHR43344">
    <property type="entry name" value="PHOSPHOSERINE PHOSPHATASE"/>
    <property type="match status" value="1"/>
</dbReference>
<dbReference type="EMBL" id="AP019307">
    <property type="protein sequence ID" value="BBH17697.1"/>
    <property type="molecule type" value="Genomic_DNA"/>
</dbReference>
<dbReference type="InterPro" id="IPR050582">
    <property type="entry name" value="HAD-like_SerB"/>
</dbReference>
<evidence type="ECO:0000256" key="2">
    <source>
        <dbReference type="ARBA" id="ARBA00022723"/>
    </source>
</evidence>
<keyword evidence="3" id="KW-0378">Hydrolase</keyword>
<keyword evidence="5" id="KW-0812">Transmembrane</keyword>
<dbReference type="Pfam" id="PF12710">
    <property type="entry name" value="HAD"/>
    <property type="match status" value="1"/>
</dbReference>
<reference evidence="6 7" key="1">
    <citation type="submission" date="2018-11" db="EMBL/GenBank/DDBJ databases">
        <title>Complete genome sequence of Nocardioides baekrokdamisoli strain KCTC 39748.</title>
        <authorList>
            <person name="Kang S.W."/>
            <person name="Lee K.C."/>
            <person name="Kim K.K."/>
            <person name="Kim J.S."/>
            <person name="Kim D.S."/>
            <person name="Ko S.H."/>
            <person name="Yang S.H."/>
            <person name="Shin Y.K."/>
            <person name="Lee J.S."/>
        </authorList>
    </citation>
    <scope>NUCLEOTIDE SEQUENCE [LARGE SCALE GENOMIC DNA]</scope>
    <source>
        <strain evidence="6 7">KCTC 39748</strain>
    </source>
</reference>
<evidence type="ECO:0000256" key="1">
    <source>
        <dbReference type="ARBA" id="ARBA00009184"/>
    </source>
</evidence>
<dbReference type="FunFam" id="3.40.50.1000:FF:000025">
    <property type="entry name" value="HAD hydrolase, family IB"/>
    <property type="match status" value="1"/>
</dbReference>
<dbReference type="GO" id="GO:0046872">
    <property type="term" value="F:metal ion binding"/>
    <property type="evidence" value="ECO:0007669"/>
    <property type="project" value="UniProtKB-KW"/>
</dbReference>
<dbReference type="KEGG" id="nbe:Back2_19840"/>
<feature type="transmembrane region" description="Helical" evidence="5">
    <location>
        <begin position="234"/>
        <end position="252"/>
    </location>
</feature>
<proteinExistence type="inferred from homology"/>
<keyword evidence="5" id="KW-0472">Membrane</keyword>
<dbReference type="NCBIfam" id="TIGR01488">
    <property type="entry name" value="HAD-SF-IB"/>
    <property type="match status" value="1"/>
</dbReference>
<keyword evidence="5" id="KW-1133">Transmembrane helix</keyword>
<dbReference type="Gene3D" id="3.40.50.1000">
    <property type="entry name" value="HAD superfamily/HAD-like"/>
    <property type="match status" value="1"/>
</dbReference>
<evidence type="ECO:0000313" key="7">
    <source>
        <dbReference type="Proteomes" id="UP000271573"/>
    </source>
</evidence>